<dbReference type="GO" id="GO:0009535">
    <property type="term" value="C:chloroplast thylakoid membrane"/>
    <property type="evidence" value="ECO:0007669"/>
    <property type="project" value="TreeGrafter"/>
</dbReference>
<dbReference type="GeneID" id="101501532"/>
<dbReference type="PANTHER" id="PTHR36735">
    <property type="entry name" value="TRANSMEMBRANE PROTEIN"/>
    <property type="match status" value="1"/>
</dbReference>
<evidence type="ECO:0000256" key="2">
    <source>
        <dbReference type="SAM" id="Phobius"/>
    </source>
</evidence>
<reference evidence="4" key="2">
    <citation type="submission" date="2025-08" db="UniProtKB">
        <authorList>
            <consortium name="RefSeq"/>
        </authorList>
    </citation>
    <scope>IDENTIFICATION</scope>
    <source>
        <tissue evidence="4">Etiolated seedlings</tissue>
    </source>
</reference>
<sequence>MMATAFASSSPQFATFLSTSSPSSTLHFHTLFNPLPTTSSFSPIIITTSKKSIHFQTNFKPVAAAASPIQDAAVVDAADQFVSTTDDGVSVIVSALFFVAFIGLSVITLGVIYLAVTDFLTKREKDKFEKEEAAKSGKKKKNKKVVRAGPRGFGQKIVETKDVD</sequence>
<evidence type="ECO:0000313" key="3">
    <source>
        <dbReference type="Proteomes" id="UP000087171"/>
    </source>
</evidence>
<dbReference type="RefSeq" id="XP_004486983.1">
    <property type="nucleotide sequence ID" value="XM_004486926.3"/>
</dbReference>
<keyword evidence="2" id="KW-0472">Membrane</keyword>
<keyword evidence="2" id="KW-1133">Transmembrane helix</keyword>
<proteinExistence type="predicted"/>
<feature type="region of interest" description="Disordered" evidence="1">
    <location>
        <begin position="130"/>
        <end position="164"/>
    </location>
</feature>
<protein>
    <submittedName>
        <fullName evidence="4">Uncharacterized protein LOC101501532</fullName>
    </submittedName>
</protein>
<accession>A0A1S2XF34</accession>
<dbReference type="eggNOG" id="ENOG502S1K9">
    <property type="taxonomic scope" value="Eukaryota"/>
</dbReference>
<dbReference type="KEGG" id="cam:101501532"/>
<feature type="compositionally biased region" description="Basic residues" evidence="1">
    <location>
        <begin position="136"/>
        <end position="146"/>
    </location>
</feature>
<evidence type="ECO:0000256" key="1">
    <source>
        <dbReference type="SAM" id="MobiDB-lite"/>
    </source>
</evidence>
<feature type="transmembrane region" description="Helical" evidence="2">
    <location>
        <begin position="91"/>
        <end position="116"/>
    </location>
</feature>
<dbReference type="AlphaFoldDB" id="A0A1S2XF34"/>
<name>A0A1S2XF34_CICAR</name>
<dbReference type="PaxDb" id="3827-XP_004486983.1"/>
<dbReference type="STRING" id="3827.A0A1S2XF34"/>
<dbReference type="OrthoDB" id="1930702at2759"/>
<organism evidence="3 4">
    <name type="scientific">Cicer arietinum</name>
    <name type="common">Chickpea</name>
    <name type="synonym">Garbanzo</name>
    <dbReference type="NCBI Taxonomy" id="3827"/>
    <lineage>
        <taxon>Eukaryota</taxon>
        <taxon>Viridiplantae</taxon>
        <taxon>Streptophyta</taxon>
        <taxon>Embryophyta</taxon>
        <taxon>Tracheophyta</taxon>
        <taxon>Spermatophyta</taxon>
        <taxon>Magnoliopsida</taxon>
        <taxon>eudicotyledons</taxon>
        <taxon>Gunneridae</taxon>
        <taxon>Pentapetalae</taxon>
        <taxon>rosids</taxon>
        <taxon>fabids</taxon>
        <taxon>Fabales</taxon>
        <taxon>Fabaceae</taxon>
        <taxon>Papilionoideae</taxon>
        <taxon>50 kb inversion clade</taxon>
        <taxon>NPAAA clade</taxon>
        <taxon>Hologalegina</taxon>
        <taxon>IRL clade</taxon>
        <taxon>Cicereae</taxon>
        <taxon>Cicer</taxon>
    </lineage>
</organism>
<gene>
    <name evidence="4" type="primary">LOC101501532</name>
</gene>
<keyword evidence="3" id="KW-1185">Reference proteome</keyword>
<keyword evidence="2" id="KW-0812">Transmembrane</keyword>
<reference evidence="3" key="1">
    <citation type="journal article" date="2013" name="Nat. Biotechnol.">
        <title>Draft genome sequence of chickpea (Cicer arietinum) provides a resource for trait improvement.</title>
        <authorList>
            <person name="Varshney R.K."/>
            <person name="Song C."/>
            <person name="Saxena R.K."/>
            <person name="Azam S."/>
            <person name="Yu S."/>
            <person name="Sharpe A.G."/>
            <person name="Cannon S."/>
            <person name="Baek J."/>
            <person name="Rosen B.D."/>
            <person name="Tar'an B."/>
            <person name="Millan T."/>
            <person name="Zhang X."/>
            <person name="Ramsay L.D."/>
            <person name="Iwata A."/>
            <person name="Wang Y."/>
            <person name="Nelson W."/>
            <person name="Farmer A.D."/>
            <person name="Gaur P.M."/>
            <person name="Soderlund C."/>
            <person name="Penmetsa R.V."/>
            <person name="Xu C."/>
            <person name="Bharti A.K."/>
            <person name="He W."/>
            <person name="Winter P."/>
            <person name="Zhao S."/>
            <person name="Hane J.K."/>
            <person name="Carrasquilla-Garcia N."/>
            <person name="Condie J.A."/>
            <person name="Upadhyaya H.D."/>
            <person name="Luo M.C."/>
            <person name="Thudi M."/>
            <person name="Gowda C.L."/>
            <person name="Singh N.P."/>
            <person name="Lichtenzveig J."/>
            <person name="Gali K.K."/>
            <person name="Rubio J."/>
            <person name="Nadarajan N."/>
            <person name="Dolezel J."/>
            <person name="Bansal K.C."/>
            <person name="Xu X."/>
            <person name="Edwards D."/>
            <person name="Zhang G."/>
            <person name="Kahl G."/>
            <person name="Gil J."/>
            <person name="Singh K.B."/>
            <person name="Datta S.K."/>
            <person name="Jackson S.A."/>
            <person name="Wang J."/>
            <person name="Cook D.R."/>
        </authorList>
    </citation>
    <scope>NUCLEOTIDE SEQUENCE [LARGE SCALE GENOMIC DNA]</scope>
    <source>
        <strain evidence="3">cv. CDC Frontier</strain>
    </source>
</reference>
<dbReference type="PANTHER" id="PTHR36735:SF1">
    <property type="entry name" value="TRANSMEMBRANE PROTEIN"/>
    <property type="match status" value="1"/>
</dbReference>
<dbReference type="Proteomes" id="UP000087171">
    <property type="component" value="Chromosome Ca1"/>
</dbReference>
<evidence type="ECO:0000313" key="4">
    <source>
        <dbReference type="RefSeq" id="XP_004486983.1"/>
    </source>
</evidence>